<dbReference type="AlphaFoldDB" id="F5YJM6"/>
<reference evidence="5" key="1">
    <citation type="submission" date="2009-12" db="EMBL/GenBank/DDBJ databases">
        <title>Complete sequence of Treponema primitia strain ZAS-2.</title>
        <authorList>
            <person name="Tetu S.G."/>
            <person name="Matson E."/>
            <person name="Ren Q."/>
            <person name="Seshadri R."/>
            <person name="Elbourne L."/>
            <person name="Hassan K.A."/>
            <person name="Durkin A."/>
            <person name="Radune D."/>
            <person name="Mohamoud Y."/>
            <person name="Shay R."/>
            <person name="Jin S."/>
            <person name="Zhang X."/>
            <person name="Lucey K."/>
            <person name="Ballor N.R."/>
            <person name="Ottesen E."/>
            <person name="Rosenthal R."/>
            <person name="Allen A."/>
            <person name="Leadbetter J.R."/>
            <person name="Paulsen I.T."/>
        </authorList>
    </citation>
    <scope>NUCLEOTIDE SEQUENCE [LARGE SCALE GENOMIC DNA]</scope>
    <source>
        <strain evidence="5">ATCC BAA-887 / DSM 12427 / ZAS-2</strain>
    </source>
</reference>
<dbReference type="GO" id="GO:0016740">
    <property type="term" value="F:transferase activity"/>
    <property type="evidence" value="ECO:0007669"/>
    <property type="project" value="UniProtKB-KW"/>
</dbReference>
<dbReference type="KEGG" id="tpi:TREPR_3387"/>
<feature type="transmembrane region" description="Helical" evidence="1">
    <location>
        <begin position="319"/>
        <end position="339"/>
    </location>
</feature>
<evidence type="ECO:0000313" key="5">
    <source>
        <dbReference type="Proteomes" id="UP000009223"/>
    </source>
</evidence>
<evidence type="ECO:0000256" key="1">
    <source>
        <dbReference type="SAM" id="Phobius"/>
    </source>
</evidence>
<dbReference type="InterPro" id="IPR029044">
    <property type="entry name" value="Nucleotide-diphossugar_trans"/>
</dbReference>
<keyword evidence="4" id="KW-0808">Transferase</keyword>
<dbReference type="PANTHER" id="PTHR43685">
    <property type="entry name" value="GLYCOSYLTRANSFERASE"/>
    <property type="match status" value="1"/>
</dbReference>
<keyword evidence="1" id="KW-1133">Transmembrane helix</keyword>
<evidence type="ECO:0000259" key="3">
    <source>
        <dbReference type="Pfam" id="PF13632"/>
    </source>
</evidence>
<dbReference type="PANTHER" id="PTHR43685:SF14">
    <property type="entry name" value="GLYCOSYLTRANSFERASE 2-LIKE DOMAIN-CONTAINING PROTEIN"/>
    <property type="match status" value="1"/>
</dbReference>
<feature type="transmembrane region" description="Helical" evidence="1">
    <location>
        <begin position="6"/>
        <end position="32"/>
    </location>
</feature>
<dbReference type="Gene3D" id="3.90.550.10">
    <property type="entry name" value="Spore Coat Polysaccharide Biosynthesis Protein SpsA, Chain A"/>
    <property type="match status" value="1"/>
</dbReference>
<feature type="domain" description="Glycosyltransferase 2-like" evidence="2">
    <location>
        <begin position="60"/>
        <end position="188"/>
    </location>
</feature>
<dbReference type="HOGENOM" id="CLU_055604_1_1_12"/>
<dbReference type="RefSeq" id="WP_015706894.1">
    <property type="nucleotide sequence ID" value="NC_015578.1"/>
</dbReference>
<evidence type="ECO:0000259" key="2">
    <source>
        <dbReference type="Pfam" id="PF00535"/>
    </source>
</evidence>
<feature type="domain" description="Glycosyltransferase 2-like" evidence="3">
    <location>
        <begin position="202"/>
        <end position="354"/>
    </location>
</feature>
<dbReference type="eggNOG" id="COG1215">
    <property type="taxonomic scope" value="Bacteria"/>
</dbReference>
<proteinExistence type="predicted"/>
<name>F5YJM6_TREPZ</name>
<reference evidence="4 5" key="2">
    <citation type="journal article" date="2011" name="ISME J.">
        <title>RNA-seq reveals cooperative metabolic interactions between two termite-gut spirochete species in co-culture.</title>
        <authorList>
            <person name="Rosenthal A.Z."/>
            <person name="Matson E.G."/>
            <person name="Eldar A."/>
            <person name="Leadbetter J.R."/>
        </authorList>
    </citation>
    <scope>NUCLEOTIDE SEQUENCE [LARGE SCALE GENOMIC DNA]</scope>
    <source>
        <strain evidence="5">ATCC BAA-887 / DSM 12427 / ZAS-2</strain>
    </source>
</reference>
<dbReference type="SUPFAM" id="SSF53448">
    <property type="entry name" value="Nucleotide-diphospho-sugar transferases"/>
    <property type="match status" value="1"/>
</dbReference>
<gene>
    <name evidence="4" type="ordered locus">TREPR_3387</name>
</gene>
<protein>
    <submittedName>
        <fullName evidence="4">Glycosyltransferase, family 2</fullName>
    </submittedName>
</protein>
<dbReference type="STRING" id="545694.TREPR_3387"/>
<dbReference type="OrthoDB" id="9811884at2"/>
<sequence>METAWILYTIFRFSFALVFVGLHCVLMAGLFLEWRRDKQACRAAVSSVPNLSDSSVPNVSVIIPIHNEAERMAGLLRSLELQDYPSAEYIFVDDRSSDGSLAMIRRFAETGGNVRIITLTENPGLNHKQYALSRGIDAALGDLLLFTDADCEAPPSWIRAMALRMADQRIGAVIGPVFKLHFERSYVWGQSSAERGQSSFARRFFHTYQCFDHAIRYMYLAASTGIGAAGGGFGNNLILRRQALDSIGGYEQVPPSPTEDAALISQIRAGGKYTVRSACGDDVHVMTRGENSWAALVNQTLRWNNGGLFSPEISTRLNFGFLMVTISMGMIAIPFVPLIPSLWPLPAAVFLSMTVNTLATLRIFGAALPKAGPAWALHAVFTPLYFTFLTILGFCGAKVEWKGSEVR</sequence>
<dbReference type="EMBL" id="CP001843">
    <property type="protein sequence ID" value="AEF86602.1"/>
    <property type="molecule type" value="Genomic_DNA"/>
</dbReference>
<dbReference type="InterPro" id="IPR001173">
    <property type="entry name" value="Glyco_trans_2-like"/>
</dbReference>
<keyword evidence="1" id="KW-0812">Transmembrane</keyword>
<dbReference type="Pfam" id="PF00535">
    <property type="entry name" value="Glycos_transf_2"/>
    <property type="match status" value="1"/>
</dbReference>
<evidence type="ECO:0000313" key="4">
    <source>
        <dbReference type="EMBL" id="AEF86602.1"/>
    </source>
</evidence>
<dbReference type="Pfam" id="PF13632">
    <property type="entry name" value="Glyco_trans_2_3"/>
    <property type="match status" value="1"/>
</dbReference>
<accession>F5YJM6</accession>
<dbReference type="Proteomes" id="UP000009223">
    <property type="component" value="Chromosome"/>
</dbReference>
<feature type="transmembrane region" description="Helical" evidence="1">
    <location>
        <begin position="376"/>
        <end position="399"/>
    </location>
</feature>
<dbReference type="InterPro" id="IPR050834">
    <property type="entry name" value="Glycosyltransf_2"/>
</dbReference>
<organism evidence="4 5">
    <name type="scientific">Treponema primitia (strain ATCC BAA-887 / DSM 12427 / ZAS-2)</name>
    <dbReference type="NCBI Taxonomy" id="545694"/>
    <lineage>
        <taxon>Bacteria</taxon>
        <taxon>Pseudomonadati</taxon>
        <taxon>Spirochaetota</taxon>
        <taxon>Spirochaetia</taxon>
        <taxon>Spirochaetales</taxon>
        <taxon>Treponemataceae</taxon>
        <taxon>Treponema</taxon>
    </lineage>
</organism>
<keyword evidence="1" id="KW-0472">Membrane</keyword>
<keyword evidence="5" id="KW-1185">Reference proteome</keyword>